<keyword evidence="2" id="KW-0004">4Fe-4S</keyword>
<evidence type="ECO:0000313" key="9">
    <source>
        <dbReference type="Proteomes" id="UP000008544"/>
    </source>
</evidence>
<dbReference type="GO" id="GO:0046872">
    <property type="term" value="F:metal ion binding"/>
    <property type="evidence" value="ECO:0007669"/>
    <property type="project" value="UniProtKB-KW"/>
</dbReference>
<dbReference type="SFLD" id="SFLDG01094">
    <property type="entry name" value="Uncharacterised_Radical_SAM_Su"/>
    <property type="match status" value="1"/>
</dbReference>
<evidence type="ECO:0000259" key="7">
    <source>
        <dbReference type="PROSITE" id="PS51918"/>
    </source>
</evidence>
<gene>
    <name evidence="8" type="ordered locus">Daud_1994</name>
</gene>
<sequence>MIECSGFNKVSLVDWPGRIAATVFLRRCNFRCPWCQNPELVESSLFDTPVPVDDILHYLRRRRAMLDGLVVTGGEPTLSRYLTLFLTRVKEIGVPVKLDTNGSHPELVCGLLDERLVDVIAVDYKVPLRLYGDLVGFKNPECVAATIAAVLRRRCGYVRTTIVPGLHTEELLAEMVKAFPELNQTNYRLQGFRPGNCLDPAYNSLPPIAPEVIDHLARRIVKSDSHPVHQLDSCPDGPVRRNGHQRLTHYVLHTHQSSTARDT</sequence>
<evidence type="ECO:0000256" key="4">
    <source>
        <dbReference type="ARBA" id="ARBA00022723"/>
    </source>
</evidence>
<dbReference type="EMBL" id="CP000860">
    <property type="protein sequence ID" value="ACA60485.1"/>
    <property type="molecule type" value="Genomic_DNA"/>
</dbReference>
<accession>B1I636</accession>
<evidence type="ECO:0000256" key="6">
    <source>
        <dbReference type="ARBA" id="ARBA00023014"/>
    </source>
</evidence>
<evidence type="ECO:0000256" key="1">
    <source>
        <dbReference type="ARBA" id="ARBA00001966"/>
    </source>
</evidence>
<organism evidence="8 9">
    <name type="scientific">Desulforudis audaxviator (strain MP104C)</name>
    <dbReference type="NCBI Taxonomy" id="477974"/>
    <lineage>
        <taxon>Bacteria</taxon>
        <taxon>Bacillati</taxon>
        <taxon>Bacillota</taxon>
        <taxon>Clostridia</taxon>
        <taxon>Thermoanaerobacterales</taxon>
        <taxon>Candidatus Desulforudaceae</taxon>
        <taxon>Candidatus Desulforudis</taxon>
    </lineage>
</organism>
<dbReference type="InterPro" id="IPR058240">
    <property type="entry name" value="rSAM_sf"/>
</dbReference>
<dbReference type="CDD" id="cd01335">
    <property type="entry name" value="Radical_SAM"/>
    <property type="match status" value="1"/>
</dbReference>
<reference evidence="9" key="1">
    <citation type="submission" date="2007-10" db="EMBL/GenBank/DDBJ databases">
        <title>Complete sequence of chromosome of Desulforudis audaxviator MP104C.</title>
        <authorList>
            <person name="Copeland A."/>
            <person name="Lucas S."/>
            <person name="Lapidus A."/>
            <person name="Barry K."/>
            <person name="Glavina del Rio T."/>
            <person name="Dalin E."/>
            <person name="Tice H."/>
            <person name="Bruce D."/>
            <person name="Pitluck S."/>
            <person name="Lowry S.R."/>
            <person name="Larimer F."/>
            <person name="Land M.L."/>
            <person name="Hauser L."/>
            <person name="Kyrpides N."/>
            <person name="Ivanova N.N."/>
            <person name="Richardson P."/>
        </authorList>
    </citation>
    <scope>NUCLEOTIDE SEQUENCE [LARGE SCALE GENOMIC DNA]</scope>
    <source>
        <strain evidence="9">MP104C</strain>
    </source>
</reference>
<dbReference type="Pfam" id="PF04055">
    <property type="entry name" value="Radical_SAM"/>
    <property type="match status" value="1"/>
</dbReference>
<keyword evidence="9" id="KW-1185">Reference proteome</keyword>
<dbReference type="InterPro" id="IPR012840">
    <property type="entry name" value="NrdG2"/>
</dbReference>
<evidence type="ECO:0000256" key="3">
    <source>
        <dbReference type="ARBA" id="ARBA00022691"/>
    </source>
</evidence>
<dbReference type="PANTHER" id="PTHR30352">
    <property type="entry name" value="PYRUVATE FORMATE-LYASE-ACTIVATING ENZYME"/>
    <property type="match status" value="1"/>
</dbReference>
<comment type="cofactor">
    <cofactor evidence="1">
        <name>[4Fe-4S] cluster</name>
        <dbReference type="ChEBI" id="CHEBI:49883"/>
    </cofactor>
</comment>
<dbReference type="SFLD" id="SFLDS00029">
    <property type="entry name" value="Radical_SAM"/>
    <property type="match status" value="1"/>
</dbReference>
<dbReference type="PANTHER" id="PTHR30352:SF13">
    <property type="entry name" value="GLYCYL-RADICAL ENZYME ACTIVATING ENZYME YJJW-RELATED"/>
    <property type="match status" value="1"/>
</dbReference>
<dbReference type="STRING" id="477974.Daud_1994"/>
<protein>
    <submittedName>
        <fullName evidence="8">Anaerobic ribonucleoside-triphosphate reductase activating protein</fullName>
    </submittedName>
</protein>
<dbReference type="AlphaFoldDB" id="B1I636"/>
<dbReference type="InterPro" id="IPR013785">
    <property type="entry name" value="Aldolase_TIM"/>
</dbReference>
<dbReference type="InterPro" id="IPR034457">
    <property type="entry name" value="Organic_radical-activating"/>
</dbReference>
<dbReference type="NCBIfam" id="TIGR02495">
    <property type="entry name" value="NrdG2"/>
    <property type="match status" value="1"/>
</dbReference>
<dbReference type="PROSITE" id="PS51918">
    <property type="entry name" value="RADICAL_SAM"/>
    <property type="match status" value="1"/>
</dbReference>
<dbReference type="GO" id="GO:0003824">
    <property type="term" value="F:catalytic activity"/>
    <property type="evidence" value="ECO:0007669"/>
    <property type="project" value="InterPro"/>
</dbReference>
<name>B1I636_DESAP</name>
<dbReference type="RefSeq" id="WP_012303060.1">
    <property type="nucleotide sequence ID" value="NC_010424.1"/>
</dbReference>
<keyword evidence="5" id="KW-0408">Iron</keyword>
<dbReference type="eggNOG" id="COG1180">
    <property type="taxonomic scope" value="Bacteria"/>
</dbReference>
<dbReference type="HOGENOM" id="CLU_078147_0_0_9"/>
<evidence type="ECO:0000256" key="5">
    <source>
        <dbReference type="ARBA" id="ARBA00023004"/>
    </source>
</evidence>
<dbReference type="Proteomes" id="UP000008544">
    <property type="component" value="Chromosome"/>
</dbReference>
<dbReference type="KEGG" id="dau:Daud_1994"/>
<keyword evidence="6" id="KW-0411">Iron-sulfur</keyword>
<dbReference type="Gene3D" id="3.20.20.70">
    <property type="entry name" value="Aldolase class I"/>
    <property type="match status" value="1"/>
</dbReference>
<dbReference type="OrthoDB" id="9782387at2"/>
<evidence type="ECO:0000256" key="2">
    <source>
        <dbReference type="ARBA" id="ARBA00022485"/>
    </source>
</evidence>
<keyword evidence="3" id="KW-0949">S-adenosyl-L-methionine</keyword>
<dbReference type="InterPro" id="IPR007197">
    <property type="entry name" value="rSAM"/>
</dbReference>
<evidence type="ECO:0000313" key="8">
    <source>
        <dbReference type="EMBL" id="ACA60485.1"/>
    </source>
</evidence>
<dbReference type="GO" id="GO:0051539">
    <property type="term" value="F:4 iron, 4 sulfur cluster binding"/>
    <property type="evidence" value="ECO:0007669"/>
    <property type="project" value="UniProtKB-KW"/>
</dbReference>
<keyword evidence="4" id="KW-0479">Metal-binding</keyword>
<dbReference type="SUPFAM" id="SSF102114">
    <property type="entry name" value="Radical SAM enzymes"/>
    <property type="match status" value="1"/>
</dbReference>
<proteinExistence type="predicted"/>
<reference evidence="8 9" key="2">
    <citation type="journal article" date="2008" name="Science">
        <title>Environmental genomics reveals a single-species ecosystem deep within Earth.</title>
        <authorList>
            <person name="Chivian D."/>
            <person name="Brodie E.L."/>
            <person name="Alm E.J."/>
            <person name="Culley D.E."/>
            <person name="Dehal P.S."/>
            <person name="Desantis T.Z."/>
            <person name="Gihring T.M."/>
            <person name="Lapidus A."/>
            <person name="Lin L.H."/>
            <person name="Lowry S.R."/>
            <person name="Moser D.P."/>
            <person name="Richardson P.M."/>
            <person name="Southam G."/>
            <person name="Wanger G."/>
            <person name="Pratt L.M."/>
            <person name="Andersen G.L."/>
            <person name="Hazen T.C."/>
            <person name="Brockman F.J."/>
            <person name="Arkin A.P."/>
            <person name="Onstott T.C."/>
        </authorList>
    </citation>
    <scope>NUCLEOTIDE SEQUENCE [LARGE SCALE GENOMIC DNA]</scope>
    <source>
        <strain evidence="8 9">MP104C</strain>
    </source>
</reference>
<feature type="domain" description="Radical SAM core" evidence="7">
    <location>
        <begin position="15"/>
        <end position="232"/>
    </location>
</feature>